<feature type="region of interest" description="Disordered" evidence="1">
    <location>
        <begin position="116"/>
        <end position="488"/>
    </location>
</feature>
<feature type="compositionally biased region" description="Polar residues" evidence="1">
    <location>
        <begin position="443"/>
        <end position="455"/>
    </location>
</feature>
<sequence>MNYRSIYTTLSSSPLLLFTFCLAQRCGFDLFRVAARGPGEGAMDQTADNEGLAAMLSSQDNDVQRARVEPQEPMSTRQTAIEEAADTMNLDMKDIRPTMPAGTSNGPQDKLNEINKEVEKGEGDRDVDEDVESEGERTNGGADKKVVAARGPGESATDQMTDDKDAAAPASSPDDDSGDVNVHHTYVTPTTTTPSPKPHNTTTPEHAARGGEVKPPQAKSRGHQDKVVVPEHDMAMHEHDKAVEGRKGVEGTTIKGEEAQVGEETQMVQARSMMVTDINEDGQHATNDTDNSPTTPPEPPPLHYPPSPDDPERRDDNNTTRSNKMPAQRHADAVHDPGNETQATPNIQTNNIDVETNGDHVEDDQEDLKLSRHPVGTMDGIKRCPNEPTEPPDEEEGERRGDGELRRAKDVKSKVETRVERSKESTRGQSEGNGGQRDGRMNDTGSTTSSVNCDSKQVKATPLAENEDDQQWNGRPNVTTDLPGPGRR</sequence>
<dbReference type="Proteomes" id="UP000053647">
    <property type="component" value="Unassembled WGS sequence"/>
</dbReference>
<evidence type="ECO:0000256" key="2">
    <source>
        <dbReference type="SAM" id="SignalP"/>
    </source>
</evidence>
<name>A0A0C9SLP2_PAXIN</name>
<feature type="chain" id="PRO_5005427573" evidence="2">
    <location>
        <begin position="24"/>
        <end position="488"/>
    </location>
</feature>
<reference evidence="4" key="2">
    <citation type="submission" date="2015-01" db="EMBL/GenBank/DDBJ databases">
        <title>Evolutionary Origins and Diversification of the Mycorrhizal Mutualists.</title>
        <authorList>
            <consortium name="DOE Joint Genome Institute"/>
            <consortium name="Mycorrhizal Genomics Consortium"/>
            <person name="Kohler A."/>
            <person name="Kuo A."/>
            <person name="Nagy L.G."/>
            <person name="Floudas D."/>
            <person name="Copeland A."/>
            <person name="Barry K.W."/>
            <person name="Cichocki N."/>
            <person name="Veneault-Fourrey C."/>
            <person name="LaButti K."/>
            <person name="Lindquist E.A."/>
            <person name="Lipzen A."/>
            <person name="Lundell T."/>
            <person name="Morin E."/>
            <person name="Murat C."/>
            <person name="Riley R."/>
            <person name="Ohm R."/>
            <person name="Sun H."/>
            <person name="Tunlid A."/>
            <person name="Henrissat B."/>
            <person name="Grigoriev I.V."/>
            <person name="Hibbett D.S."/>
            <person name="Martin F."/>
        </authorList>
    </citation>
    <scope>NUCLEOTIDE SEQUENCE [LARGE SCALE GENOMIC DNA]</scope>
    <source>
        <strain evidence="4">ATCC 200175</strain>
    </source>
</reference>
<feature type="compositionally biased region" description="Polar residues" evidence="1">
    <location>
        <begin position="339"/>
        <end position="354"/>
    </location>
</feature>
<protein>
    <submittedName>
        <fullName evidence="3">Unplaced genomic scaffold PAXINscaffold_2205, whole genome shotgun sequence</fullName>
    </submittedName>
</protein>
<feature type="compositionally biased region" description="Polar residues" evidence="1">
    <location>
        <begin position="471"/>
        <end position="480"/>
    </location>
</feature>
<evidence type="ECO:0000256" key="1">
    <source>
        <dbReference type="SAM" id="MobiDB-lite"/>
    </source>
</evidence>
<evidence type="ECO:0000313" key="4">
    <source>
        <dbReference type="Proteomes" id="UP000053647"/>
    </source>
</evidence>
<reference evidence="3 4" key="1">
    <citation type="submission" date="2014-06" db="EMBL/GenBank/DDBJ databases">
        <authorList>
            <consortium name="DOE Joint Genome Institute"/>
            <person name="Kuo A."/>
            <person name="Kohler A."/>
            <person name="Nagy L.G."/>
            <person name="Floudas D."/>
            <person name="Copeland A."/>
            <person name="Barry K.W."/>
            <person name="Cichocki N."/>
            <person name="Veneault-Fourrey C."/>
            <person name="LaButti K."/>
            <person name="Lindquist E.A."/>
            <person name="Lipzen A."/>
            <person name="Lundell T."/>
            <person name="Morin E."/>
            <person name="Murat C."/>
            <person name="Sun H."/>
            <person name="Tunlid A."/>
            <person name="Henrissat B."/>
            <person name="Grigoriev I.V."/>
            <person name="Hibbett D.S."/>
            <person name="Martin F."/>
            <person name="Nordberg H.P."/>
            <person name="Cantor M.N."/>
            <person name="Hua S.X."/>
        </authorList>
    </citation>
    <scope>NUCLEOTIDE SEQUENCE [LARGE SCALE GENOMIC DNA]</scope>
    <source>
        <strain evidence="3 4">ATCC 200175</strain>
    </source>
</reference>
<dbReference type="EMBL" id="KN821527">
    <property type="protein sequence ID" value="KIJ04769.1"/>
    <property type="molecule type" value="Genomic_DNA"/>
</dbReference>
<evidence type="ECO:0000313" key="3">
    <source>
        <dbReference type="EMBL" id="KIJ04769.1"/>
    </source>
</evidence>
<gene>
    <name evidence="3" type="ORF">PAXINDRAFT_21935</name>
</gene>
<keyword evidence="4" id="KW-1185">Reference proteome</keyword>
<accession>A0A0C9SLP2</accession>
<proteinExistence type="predicted"/>
<keyword evidence="2" id="KW-0732">Signal</keyword>
<organism evidence="3 4">
    <name type="scientific">Paxillus involutus ATCC 200175</name>
    <dbReference type="NCBI Taxonomy" id="664439"/>
    <lineage>
        <taxon>Eukaryota</taxon>
        <taxon>Fungi</taxon>
        <taxon>Dikarya</taxon>
        <taxon>Basidiomycota</taxon>
        <taxon>Agaricomycotina</taxon>
        <taxon>Agaricomycetes</taxon>
        <taxon>Agaricomycetidae</taxon>
        <taxon>Boletales</taxon>
        <taxon>Paxilineae</taxon>
        <taxon>Paxillaceae</taxon>
        <taxon>Paxillus</taxon>
    </lineage>
</organism>
<feature type="compositionally biased region" description="Basic and acidic residues" evidence="1">
    <location>
        <begin position="222"/>
        <end position="249"/>
    </location>
</feature>
<feature type="compositionally biased region" description="Basic and acidic residues" evidence="1">
    <location>
        <begin position="134"/>
        <end position="146"/>
    </location>
</feature>
<feature type="compositionally biased region" description="Basic and acidic residues" evidence="1">
    <location>
        <begin position="397"/>
        <end position="426"/>
    </location>
</feature>
<dbReference type="HOGENOM" id="CLU_007654_0_0_1"/>
<feature type="signal peptide" evidence="2">
    <location>
        <begin position="1"/>
        <end position="23"/>
    </location>
</feature>
<feature type="compositionally biased region" description="Low complexity" evidence="1">
    <location>
        <begin position="185"/>
        <end position="204"/>
    </location>
</feature>
<feature type="compositionally biased region" description="Basic and acidic residues" evidence="1">
    <location>
        <begin position="329"/>
        <end position="338"/>
    </location>
</feature>
<dbReference type="AlphaFoldDB" id="A0A0C9SLP2"/>
<feature type="compositionally biased region" description="Pro residues" evidence="1">
    <location>
        <begin position="294"/>
        <end position="308"/>
    </location>
</feature>